<feature type="region of interest" description="Disordered" evidence="1">
    <location>
        <begin position="154"/>
        <end position="211"/>
    </location>
</feature>
<name>A0A4Y4CYH3_KOCVA</name>
<keyword evidence="2" id="KW-0472">Membrane</keyword>
<organism evidence="3 4">
    <name type="scientific">Kocuria varians</name>
    <name type="common">Micrococcus varians</name>
    <dbReference type="NCBI Taxonomy" id="1272"/>
    <lineage>
        <taxon>Bacteria</taxon>
        <taxon>Bacillati</taxon>
        <taxon>Actinomycetota</taxon>
        <taxon>Actinomycetes</taxon>
        <taxon>Micrococcales</taxon>
        <taxon>Micrococcaceae</taxon>
        <taxon>Kocuria</taxon>
    </lineage>
</organism>
<comment type="caution">
    <text evidence="3">The sequence shown here is derived from an EMBL/GenBank/DDBJ whole genome shotgun (WGS) entry which is preliminary data.</text>
</comment>
<feature type="transmembrane region" description="Helical" evidence="2">
    <location>
        <begin position="98"/>
        <end position="118"/>
    </location>
</feature>
<evidence type="ECO:0000313" key="4">
    <source>
        <dbReference type="Proteomes" id="UP000315730"/>
    </source>
</evidence>
<keyword evidence="2" id="KW-1133">Transmembrane helix</keyword>
<evidence type="ECO:0000256" key="2">
    <source>
        <dbReference type="SAM" id="Phobius"/>
    </source>
</evidence>
<keyword evidence="4" id="KW-1185">Reference proteome</keyword>
<evidence type="ECO:0000313" key="3">
    <source>
        <dbReference type="EMBL" id="GEC97931.1"/>
    </source>
</evidence>
<dbReference type="AlphaFoldDB" id="A0A4Y4CYH3"/>
<feature type="region of interest" description="Disordered" evidence="1">
    <location>
        <begin position="251"/>
        <end position="299"/>
    </location>
</feature>
<dbReference type="STRING" id="1272.GCA_900014985_00107"/>
<protein>
    <submittedName>
        <fullName evidence="3">Uncharacterized protein</fullName>
    </submittedName>
</protein>
<evidence type="ECO:0000256" key="1">
    <source>
        <dbReference type="SAM" id="MobiDB-lite"/>
    </source>
</evidence>
<keyword evidence="2" id="KW-0812">Transmembrane</keyword>
<dbReference type="EMBL" id="BJNW01000001">
    <property type="protein sequence ID" value="GEC97931.1"/>
    <property type="molecule type" value="Genomic_DNA"/>
</dbReference>
<feature type="transmembrane region" description="Helical" evidence="2">
    <location>
        <begin position="124"/>
        <end position="145"/>
    </location>
</feature>
<proteinExistence type="predicted"/>
<gene>
    <name evidence="3" type="ORF">KVA01_00860</name>
</gene>
<sequence>MLAVVIVLSVMWFAPHVVRRTSMPVHAQVEAPDLQIGSALHNHERSAPAPSRVVTTTAPAQVHERETTAMETSAHAPSAITLQRGSLAGLRIKWDRTIVFLTGAVLVAAALICALLAPFTSISWAVPVVLLLLGAGCVAGLRYLAVEDRRQRAARSTSRSVAPAQHAIFDNEDEVRQDRDQENRVAEAALDMPAAEEQPREEQQTPQRAPERVYTVAELRAEAMKVARSTGADTTTWEPVPVPKPLYTQAPVVQRSEPEPLQVPARPAARTTTLKDAVRTGEQESTALNLDDVLKRRRA</sequence>
<reference evidence="3 4" key="1">
    <citation type="submission" date="2019-06" db="EMBL/GenBank/DDBJ databases">
        <title>Whole genome shotgun sequence of Kocuria varians NBRC 15358.</title>
        <authorList>
            <person name="Hosoyama A."/>
            <person name="Uohara A."/>
            <person name="Ohji S."/>
            <person name="Ichikawa N."/>
        </authorList>
    </citation>
    <scope>NUCLEOTIDE SEQUENCE [LARGE SCALE GENOMIC DNA]</scope>
    <source>
        <strain evidence="3 4">NBRC 15358</strain>
    </source>
</reference>
<accession>A0A4Y4CYH3</accession>
<dbReference type="Proteomes" id="UP000315730">
    <property type="component" value="Unassembled WGS sequence"/>
</dbReference>
<feature type="compositionally biased region" description="Basic and acidic residues" evidence="1">
    <location>
        <begin position="174"/>
        <end position="185"/>
    </location>
</feature>